<accession>I4YR87</accession>
<gene>
    <name evidence="2" type="ORF">MicloDRAFT_00030280</name>
</gene>
<feature type="region of interest" description="Disordered" evidence="1">
    <location>
        <begin position="195"/>
        <end position="226"/>
    </location>
</feature>
<proteinExistence type="predicted"/>
<dbReference type="HOGENOM" id="CLU_061967_0_0_5"/>
<dbReference type="STRING" id="864069.MicloDRAFT_00030280"/>
<keyword evidence="3" id="KW-1185">Reference proteome</keyword>
<dbReference type="Proteomes" id="UP000003947">
    <property type="component" value="Unassembled WGS sequence"/>
</dbReference>
<name>I4YR87_9HYPH</name>
<evidence type="ECO:0000313" key="2">
    <source>
        <dbReference type="EMBL" id="EIM26479.1"/>
    </source>
</evidence>
<protein>
    <submittedName>
        <fullName evidence="2">Uncharacterized protein</fullName>
    </submittedName>
</protein>
<sequence>MANGETAEAVEPRQCALDHPAIASRALAGIHAAAGNPGHDGAPPAFRAAAALVISFVGVQFVRAASRATRSMPHRRHGIECGCEHEAVMPVGPAQAQTERCARPVDHNMALRARFAEIRRVRAGGSAPFFAAMDEASSAARFQLSLSASARRSSRMRCRRVHTPAACQSRNRRQHVIPERPISKGNIFQGMPERRTKRIPAKAARSSTRGRPPLGLTGSRERSGSITAHRAWETRGLAMPNQRPHLGFVRRSKYLRFTVNECRRAKTRDDPGRGSNYSLWVQVQQRLLTRSSAVSPNYVVAAPKLRSR</sequence>
<dbReference type="eggNOG" id="ENOG5032V1S">
    <property type="taxonomic scope" value="Bacteria"/>
</dbReference>
<organism evidence="2 3">
    <name type="scientific">Microvirga lotononidis</name>
    <dbReference type="NCBI Taxonomy" id="864069"/>
    <lineage>
        <taxon>Bacteria</taxon>
        <taxon>Pseudomonadati</taxon>
        <taxon>Pseudomonadota</taxon>
        <taxon>Alphaproteobacteria</taxon>
        <taxon>Hyphomicrobiales</taxon>
        <taxon>Methylobacteriaceae</taxon>
        <taxon>Microvirga</taxon>
    </lineage>
</organism>
<evidence type="ECO:0000313" key="3">
    <source>
        <dbReference type="Proteomes" id="UP000003947"/>
    </source>
</evidence>
<reference evidence="2 3" key="1">
    <citation type="submission" date="2012-02" db="EMBL/GenBank/DDBJ databases">
        <title>Improved High-Quality Draft sequence of Microvirga sp. WSM3557.</title>
        <authorList>
            <consortium name="US DOE Joint Genome Institute"/>
            <person name="Lucas S."/>
            <person name="Han J."/>
            <person name="Lapidus A."/>
            <person name="Cheng J.-F."/>
            <person name="Goodwin L."/>
            <person name="Pitluck S."/>
            <person name="Peters L."/>
            <person name="Zhang X."/>
            <person name="Detter J.C."/>
            <person name="Han C."/>
            <person name="Tapia R."/>
            <person name="Land M."/>
            <person name="Hauser L."/>
            <person name="Kyrpides N."/>
            <person name="Ivanova N."/>
            <person name="Pagani I."/>
            <person name="Brau L."/>
            <person name="Yates R."/>
            <person name="O'Hara G."/>
            <person name="Rui T."/>
            <person name="Howieson J."/>
            <person name="Reeve W."/>
            <person name="Woyke T."/>
        </authorList>
    </citation>
    <scope>NUCLEOTIDE SEQUENCE [LARGE SCALE GENOMIC DNA]</scope>
    <source>
        <strain evidence="2 3">WSM3557</strain>
    </source>
</reference>
<dbReference type="AlphaFoldDB" id="I4YR87"/>
<evidence type="ECO:0000256" key="1">
    <source>
        <dbReference type="SAM" id="MobiDB-lite"/>
    </source>
</evidence>
<dbReference type="EMBL" id="JH660645">
    <property type="protein sequence ID" value="EIM26479.1"/>
    <property type="molecule type" value="Genomic_DNA"/>
</dbReference>